<keyword evidence="2" id="KW-1185">Reference proteome</keyword>
<protein>
    <recommendedName>
        <fullName evidence="3">DsrE family protein</fullName>
    </recommendedName>
</protein>
<reference evidence="1 2" key="1">
    <citation type="submission" date="2020-05" db="EMBL/GenBank/DDBJ databases">
        <title>Parvularcula mediterraneae sp. nov., isolated from polypropylene straw from shallow seawater of the seashore of Laganas in Zakynthos island, Greece.</title>
        <authorList>
            <person name="Szabo I."/>
            <person name="Al-Omari J."/>
            <person name="Rado J."/>
            <person name="Szerdahelyi G.S."/>
        </authorList>
    </citation>
    <scope>NUCLEOTIDE SEQUENCE [LARGE SCALE GENOMIC DNA]</scope>
    <source>
        <strain evidence="1 2">ZS-1/3</strain>
    </source>
</reference>
<sequence length="181" mass="19487">MGISRIIASFAACAAALAIGHAQPPERTSGPVFESFGLWAPIENELPTPTDQTFKVIYDMTSAAPDGRIHPRVDSAARFINMMVAEGVPREQVEFALVAHGPSMWDLTTQEAFERKYPGRTNSSLAAVTEMTEAGVEFYICGQAAAWHGITNEDLLPGVTMALSQPIATAVLHNRGFTNVP</sequence>
<comment type="caution">
    <text evidence="1">The sequence shown here is derived from an EMBL/GenBank/DDBJ whole genome shotgun (WGS) entry which is preliminary data.</text>
</comment>
<dbReference type="Gene3D" id="3.40.1260.10">
    <property type="entry name" value="DsrEFH-like"/>
    <property type="match status" value="1"/>
</dbReference>
<dbReference type="PANTHER" id="PTHR37691">
    <property type="entry name" value="BLR3518 PROTEIN"/>
    <property type="match status" value="1"/>
</dbReference>
<name>A0A7Y3RKR8_9PROT</name>
<evidence type="ECO:0000313" key="1">
    <source>
        <dbReference type="EMBL" id="NNU15450.1"/>
    </source>
</evidence>
<evidence type="ECO:0000313" key="2">
    <source>
        <dbReference type="Proteomes" id="UP000536835"/>
    </source>
</evidence>
<dbReference type="PANTHER" id="PTHR37691:SF1">
    <property type="entry name" value="BLR3518 PROTEIN"/>
    <property type="match status" value="1"/>
</dbReference>
<dbReference type="Pfam" id="PF02635">
    <property type="entry name" value="DsrE"/>
    <property type="match status" value="1"/>
</dbReference>
<gene>
    <name evidence="1" type="ORF">HK107_03800</name>
</gene>
<evidence type="ECO:0008006" key="3">
    <source>
        <dbReference type="Google" id="ProtNLM"/>
    </source>
</evidence>
<accession>A0A7Y3RKR8</accession>
<dbReference type="SUPFAM" id="SSF75169">
    <property type="entry name" value="DsrEFH-like"/>
    <property type="match status" value="1"/>
</dbReference>
<dbReference type="AlphaFoldDB" id="A0A7Y3RKR8"/>
<organism evidence="1 2">
    <name type="scientific">Parvularcula mediterranea</name>
    <dbReference type="NCBI Taxonomy" id="2732508"/>
    <lineage>
        <taxon>Bacteria</taxon>
        <taxon>Pseudomonadati</taxon>
        <taxon>Pseudomonadota</taxon>
        <taxon>Alphaproteobacteria</taxon>
        <taxon>Parvularculales</taxon>
        <taxon>Parvularculaceae</taxon>
        <taxon>Parvularcula</taxon>
    </lineage>
</organism>
<dbReference type="InterPro" id="IPR027396">
    <property type="entry name" value="DsrEFH-like"/>
</dbReference>
<dbReference type="Proteomes" id="UP000536835">
    <property type="component" value="Unassembled WGS sequence"/>
</dbReference>
<proteinExistence type="predicted"/>
<dbReference type="EMBL" id="JABFCX010000002">
    <property type="protein sequence ID" value="NNU15450.1"/>
    <property type="molecule type" value="Genomic_DNA"/>
</dbReference>
<dbReference type="RefSeq" id="WP_173196926.1">
    <property type="nucleotide sequence ID" value="NZ_JABFCX010000002.1"/>
</dbReference>
<dbReference type="InterPro" id="IPR003787">
    <property type="entry name" value="Sulphur_relay_DsrE/F-like"/>
</dbReference>